<keyword evidence="3" id="KW-1185">Reference proteome</keyword>
<feature type="domain" description="Mycothiol-dependent maleylpyruvate isomerase metal-binding" evidence="1">
    <location>
        <begin position="8"/>
        <end position="56"/>
    </location>
</feature>
<dbReference type="NCBIfam" id="TIGR03086">
    <property type="entry name" value="TIGR03086 family metal-binding protein"/>
    <property type="match status" value="1"/>
</dbReference>
<dbReference type="EMBL" id="JAFFZE010000006">
    <property type="protein sequence ID" value="MCT2582605.1"/>
    <property type="molecule type" value="Genomic_DNA"/>
</dbReference>
<dbReference type="RefSeq" id="WP_260189943.1">
    <property type="nucleotide sequence ID" value="NZ_JAFFZE010000006.1"/>
</dbReference>
<protein>
    <submittedName>
        <fullName evidence="2">TIGR03086 family protein</fullName>
    </submittedName>
</protein>
<dbReference type="Pfam" id="PF11716">
    <property type="entry name" value="MDMPI_N"/>
    <property type="match status" value="1"/>
</dbReference>
<dbReference type="NCBIfam" id="TIGR03083">
    <property type="entry name" value="maleylpyruvate isomerase family mycothiol-dependent enzyme"/>
    <property type="match status" value="1"/>
</dbReference>
<sequence length="181" mass="20033">MDVMELDRRARAATGAIIDRVPDALLDAPTPCDSWTIRQIVEHMVDNNRAFVSAHKDSTVDIGHDFAETGQAVDDLFADPAVRERTFTLAGVDVDWRGAVAVHFADVLVHGWDIGRAAGLDVTIDDDLAAAALRVTSRFPDSVRGPDRGFDHPRPVRDDAPVWIRLLAFLGRDPEWTRRAE</sequence>
<accession>A0ABT2J434</accession>
<evidence type="ECO:0000313" key="3">
    <source>
        <dbReference type="Proteomes" id="UP001156441"/>
    </source>
</evidence>
<evidence type="ECO:0000313" key="2">
    <source>
        <dbReference type="EMBL" id="MCT2582605.1"/>
    </source>
</evidence>
<proteinExistence type="predicted"/>
<evidence type="ECO:0000259" key="1">
    <source>
        <dbReference type="Pfam" id="PF11716"/>
    </source>
</evidence>
<dbReference type="Gene3D" id="1.20.120.450">
    <property type="entry name" value="dinb family like domain"/>
    <property type="match status" value="1"/>
</dbReference>
<dbReference type="InterPro" id="IPR034660">
    <property type="entry name" value="DinB/YfiT-like"/>
</dbReference>
<comment type="caution">
    <text evidence="2">The sequence shown here is derived from an EMBL/GenBank/DDBJ whole genome shotgun (WGS) entry which is preliminary data.</text>
</comment>
<name>A0ABT2J434_9PSEU</name>
<reference evidence="2 3" key="1">
    <citation type="submission" date="2021-02" db="EMBL/GenBank/DDBJ databases">
        <title>Actinophytocola xerophila sp. nov., isolated from soil of cotton cropping field.</title>
        <authorList>
            <person name="Huang R."/>
            <person name="Chen X."/>
            <person name="Ge X."/>
            <person name="Liu W."/>
        </authorList>
    </citation>
    <scope>NUCLEOTIDE SEQUENCE [LARGE SCALE GENOMIC DNA]</scope>
    <source>
        <strain evidence="2 3">S1-96</strain>
    </source>
</reference>
<dbReference type="Proteomes" id="UP001156441">
    <property type="component" value="Unassembled WGS sequence"/>
</dbReference>
<dbReference type="InterPro" id="IPR024344">
    <property type="entry name" value="MDMPI_metal-binding"/>
</dbReference>
<organism evidence="2 3">
    <name type="scientific">Actinophytocola gossypii</name>
    <dbReference type="NCBI Taxonomy" id="2812003"/>
    <lineage>
        <taxon>Bacteria</taxon>
        <taxon>Bacillati</taxon>
        <taxon>Actinomycetota</taxon>
        <taxon>Actinomycetes</taxon>
        <taxon>Pseudonocardiales</taxon>
        <taxon>Pseudonocardiaceae</taxon>
    </lineage>
</organism>
<dbReference type="InterPro" id="IPR017517">
    <property type="entry name" value="Maleyloyr_isom"/>
</dbReference>
<gene>
    <name evidence="2" type="ORF">JT362_05655</name>
</gene>
<dbReference type="InterPro" id="IPR017520">
    <property type="entry name" value="CHP03086"/>
</dbReference>
<dbReference type="SUPFAM" id="SSF109854">
    <property type="entry name" value="DinB/YfiT-like putative metalloenzymes"/>
    <property type="match status" value="1"/>
</dbReference>